<dbReference type="Gene3D" id="3.40.50.180">
    <property type="entry name" value="Methylesterase CheB, C-terminal domain"/>
    <property type="match status" value="1"/>
</dbReference>
<comment type="domain">
    <text evidence="5">Contains a C-terminal catalytic domain, and an N-terminal region which modulates catalytic activity.</text>
</comment>
<accession>A0A841JZW7</accession>
<evidence type="ECO:0000259" key="9">
    <source>
        <dbReference type="PROSITE" id="PS50110"/>
    </source>
</evidence>
<keyword evidence="5 7" id="KW-0597">Phosphoprotein</keyword>
<dbReference type="RefSeq" id="WP_050060009.1">
    <property type="nucleotide sequence ID" value="NZ_JACHEK010000012.1"/>
</dbReference>
<dbReference type="OrthoDB" id="9793421at2"/>
<dbReference type="GO" id="GO:0050568">
    <property type="term" value="F:protein-glutamine glutaminase activity"/>
    <property type="evidence" value="ECO:0007669"/>
    <property type="project" value="UniProtKB-UniRule"/>
</dbReference>
<proteinExistence type="inferred from homology"/>
<sequence>MTLNPGERKIKVLIVDDSSIVRKILSETIAEESDMEVVGTAPDPYVARDKILSLNPDVITLDIEMPRMDGLTFLKKIMQFHPMPVIIISSLAQSSCSISLDALSHGAVDVLAKPGGPYSIGELRESLPAKLRAAARARIPKSTTSEPRQPIAVPRPVLSNSSPFHPETVIAIGASTGGTEAIHDVLVRLPANIPGMVLTQHIPKLFSTAFAARLNRACSFEVKEAADGDELGPGRALLAPGDFHMVLRKVGRTYRVQLQDGPKVCYQRPAVDVMFASVAVAAKQNAVGVLLTGMGSDGAQGLLGMKKAGAGTIAQNEATCVVYGMPREAVRMGAADQVLPLDAIAAAILNESARRLSHV</sequence>
<feature type="active site" evidence="5 6">
    <location>
        <position position="297"/>
    </location>
</feature>
<dbReference type="PANTHER" id="PTHR42872:SF6">
    <property type="entry name" value="PROTEIN-GLUTAMATE METHYLESTERASE_PROTEIN-GLUTAMINE GLUTAMINASE"/>
    <property type="match status" value="1"/>
</dbReference>
<feature type="domain" description="CheB-type methylesterase" evidence="10">
    <location>
        <begin position="163"/>
        <end position="355"/>
    </location>
</feature>
<dbReference type="GO" id="GO:0006935">
    <property type="term" value="P:chemotaxis"/>
    <property type="evidence" value="ECO:0007669"/>
    <property type="project" value="UniProtKB-UniRule"/>
</dbReference>
<comment type="catalytic activity">
    <reaction evidence="5">
        <text>L-glutaminyl-[protein] + H2O = L-glutamyl-[protein] + NH4(+)</text>
        <dbReference type="Rhea" id="RHEA:16441"/>
        <dbReference type="Rhea" id="RHEA-COMP:10207"/>
        <dbReference type="Rhea" id="RHEA-COMP:10208"/>
        <dbReference type="ChEBI" id="CHEBI:15377"/>
        <dbReference type="ChEBI" id="CHEBI:28938"/>
        <dbReference type="ChEBI" id="CHEBI:29973"/>
        <dbReference type="ChEBI" id="CHEBI:30011"/>
        <dbReference type="EC" id="3.5.1.44"/>
    </reaction>
</comment>
<keyword evidence="12" id="KW-1185">Reference proteome</keyword>
<dbReference type="InterPro" id="IPR000673">
    <property type="entry name" value="Sig_transdc_resp-reg_Me-estase"/>
</dbReference>
<evidence type="ECO:0000256" key="8">
    <source>
        <dbReference type="SAM" id="MobiDB-lite"/>
    </source>
</evidence>
<reference evidence="11 12" key="1">
    <citation type="submission" date="2020-08" db="EMBL/GenBank/DDBJ databases">
        <title>Genomic Encyclopedia of Type Strains, Phase IV (KMG-IV): sequencing the most valuable type-strain genomes for metagenomic binning, comparative biology and taxonomic classification.</title>
        <authorList>
            <person name="Goeker M."/>
        </authorList>
    </citation>
    <scope>NUCLEOTIDE SEQUENCE [LARGE SCALE GENOMIC DNA]</scope>
    <source>
        <strain evidence="11 12">DSM 103733</strain>
    </source>
</reference>
<dbReference type="NCBIfam" id="NF001965">
    <property type="entry name" value="PRK00742.1"/>
    <property type="match status" value="1"/>
</dbReference>
<dbReference type="PIRSF" id="PIRSF000876">
    <property type="entry name" value="RR_chemtxs_CheB"/>
    <property type="match status" value="1"/>
</dbReference>
<comment type="function">
    <text evidence="5">Involved in chemotaxis. Part of a chemotaxis signal transduction system that modulates chemotaxis in response to various stimuli. Catalyzes the demethylation of specific methylglutamate residues introduced into the chemoreceptors (methyl-accepting chemotaxis proteins or MCP) by CheR. Also mediates the irreversible deamidation of specific glutamine residues to glutamic acid.</text>
</comment>
<dbReference type="EC" id="3.1.1.61" evidence="5"/>
<dbReference type="GO" id="GO:0000156">
    <property type="term" value="F:phosphorelay response regulator activity"/>
    <property type="evidence" value="ECO:0007669"/>
    <property type="project" value="InterPro"/>
</dbReference>
<protein>
    <recommendedName>
        <fullName evidence="5">Protein-glutamate methylesterase/protein-glutamine glutaminase</fullName>
        <ecNumber evidence="5">3.1.1.61</ecNumber>
        <ecNumber evidence="5">3.5.1.44</ecNumber>
    </recommendedName>
</protein>
<name>A0A841JZW7_9BACT</name>
<dbReference type="PROSITE" id="PS50122">
    <property type="entry name" value="CHEB"/>
    <property type="match status" value="1"/>
</dbReference>
<comment type="PTM">
    <text evidence="5">Phosphorylated by CheA. Phosphorylation of the N-terminal regulatory domain activates the methylesterase activity.</text>
</comment>
<dbReference type="PROSITE" id="PS50110">
    <property type="entry name" value="RESPONSE_REGULATORY"/>
    <property type="match status" value="1"/>
</dbReference>
<dbReference type="EMBL" id="JACHEK010000012">
    <property type="protein sequence ID" value="MBB6147033.1"/>
    <property type="molecule type" value="Genomic_DNA"/>
</dbReference>
<dbReference type="GO" id="GO:0005737">
    <property type="term" value="C:cytoplasm"/>
    <property type="evidence" value="ECO:0007669"/>
    <property type="project" value="UniProtKB-SubCell"/>
</dbReference>
<evidence type="ECO:0000256" key="7">
    <source>
        <dbReference type="PROSITE-ProRule" id="PRU00169"/>
    </source>
</evidence>
<dbReference type="GO" id="GO:0008984">
    <property type="term" value="F:protein-glutamate methylesterase activity"/>
    <property type="evidence" value="ECO:0007669"/>
    <property type="project" value="UniProtKB-UniRule"/>
</dbReference>
<feature type="domain" description="Response regulatory" evidence="9">
    <location>
        <begin position="11"/>
        <end position="128"/>
    </location>
</feature>
<comment type="subcellular location">
    <subcellularLocation>
        <location evidence="5">Cytoplasm</location>
    </subcellularLocation>
</comment>
<dbReference type="Pfam" id="PF00072">
    <property type="entry name" value="Response_reg"/>
    <property type="match status" value="1"/>
</dbReference>
<dbReference type="CDD" id="cd17541">
    <property type="entry name" value="REC_CheB-like"/>
    <property type="match status" value="1"/>
</dbReference>
<keyword evidence="1 5" id="KW-0963">Cytoplasm</keyword>
<dbReference type="SUPFAM" id="SSF52172">
    <property type="entry name" value="CheY-like"/>
    <property type="match status" value="1"/>
</dbReference>
<dbReference type="SMART" id="SM00448">
    <property type="entry name" value="REC"/>
    <property type="match status" value="1"/>
</dbReference>
<dbReference type="AlphaFoldDB" id="A0A841JZW7"/>
<gene>
    <name evidence="5" type="primary">cheB</name>
    <name evidence="11" type="ORF">HNQ77_005018</name>
</gene>
<dbReference type="HAMAP" id="MF_00099">
    <property type="entry name" value="CheB_chemtxs"/>
    <property type="match status" value="1"/>
</dbReference>
<feature type="active site" evidence="5 6">
    <location>
        <position position="175"/>
    </location>
</feature>
<dbReference type="EC" id="3.5.1.44" evidence="5"/>
<dbReference type="CDD" id="cd16432">
    <property type="entry name" value="CheB_Rec"/>
    <property type="match status" value="1"/>
</dbReference>
<dbReference type="Proteomes" id="UP000538666">
    <property type="component" value="Unassembled WGS sequence"/>
</dbReference>
<dbReference type="NCBIfam" id="NF009206">
    <property type="entry name" value="PRK12555.1"/>
    <property type="match status" value="1"/>
</dbReference>
<evidence type="ECO:0000259" key="10">
    <source>
        <dbReference type="PROSITE" id="PS50122"/>
    </source>
</evidence>
<evidence type="ECO:0000256" key="5">
    <source>
        <dbReference type="HAMAP-Rule" id="MF_00099"/>
    </source>
</evidence>
<dbReference type="PANTHER" id="PTHR42872">
    <property type="entry name" value="PROTEIN-GLUTAMATE METHYLESTERASE/PROTEIN-GLUTAMINE GLUTAMINASE"/>
    <property type="match status" value="1"/>
</dbReference>
<dbReference type="InterPro" id="IPR035909">
    <property type="entry name" value="CheB_C"/>
</dbReference>
<dbReference type="InterPro" id="IPR001789">
    <property type="entry name" value="Sig_transdc_resp-reg_receiver"/>
</dbReference>
<evidence type="ECO:0000313" key="12">
    <source>
        <dbReference type="Proteomes" id="UP000538666"/>
    </source>
</evidence>
<dbReference type="Gene3D" id="3.40.50.2300">
    <property type="match status" value="1"/>
</dbReference>
<feature type="region of interest" description="Disordered" evidence="8">
    <location>
        <begin position="137"/>
        <end position="157"/>
    </location>
</feature>
<dbReference type="Pfam" id="PF01339">
    <property type="entry name" value="CheB_methylest"/>
    <property type="match status" value="1"/>
</dbReference>
<keyword evidence="3 5" id="KW-0378">Hydrolase</keyword>
<evidence type="ECO:0000256" key="6">
    <source>
        <dbReference type="PROSITE-ProRule" id="PRU00050"/>
    </source>
</evidence>
<feature type="active site" evidence="5 6">
    <location>
        <position position="201"/>
    </location>
</feature>
<evidence type="ECO:0000256" key="4">
    <source>
        <dbReference type="ARBA" id="ARBA00048267"/>
    </source>
</evidence>
<dbReference type="SUPFAM" id="SSF52738">
    <property type="entry name" value="Methylesterase CheB, C-terminal domain"/>
    <property type="match status" value="1"/>
</dbReference>
<evidence type="ECO:0000256" key="3">
    <source>
        <dbReference type="ARBA" id="ARBA00022801"/>
    </source>
</evidence>
<comment type="caution">
    <text evidence="11">The sequence shown here is derived from an EMBL/GenBank/DDBJ whole genome shotgun (WGS) entry which is preliminary data.</text>
</comment>
<dbReference type="InterPro" id="IPR011006">
    <property type="entry name" value="CheY-like_superfamily"/>
</dbReference>
<evidence type="ECO:0000256" key="1">
    <source>
        <dbReference type="ARBA" id="ARBA00022490"/>
    </source>
</evidence>
<keyword evidence="2 5" id="KW-0145">Chemotaxis</keyword>
<comment type="catalytic activity">
    <reaction evidence="4 5">
        <text>[protein]-L-glutamate 5-O-methyl ester + H2O = L-glutamyl-[protein] + methanol + H(+)</text>
        <dbReference type="Rhea" id="RHEA:23236"/>
        <dbReference type="Rhea" id="RHEA-COMP:10208"/>
        <dbReference type="Rhea" id="RHEA-COMP:10311"/>
        <dbReference type="ChEBI" id="CHEBI:15377"/>
        <dbReference type="ChEBI" id="CHEBI:15378"/>
        <dbReference type="ChEBI" id="CHEBI:17790"/>
        <dbReference type="ChEBI" id="CHEBI:29973"/>
        <dbReference type="ChEBI" id="CHEBI:82795"/>
        <dbReference type="EC" id="3.1.1.61"/>
    </reaction>
</comment>
<evidence type="ECO:0000313" key="11">
    <source>
        <dbReference type="EMBL" id="MBB6147033.1"/>
    </source>
</evidence>
<dbReference type="InterPro" id="IPR008248">
    <property type="entry name" value="CheB-like"/>
</dbReference>
<organism evidence="11 12">
    <name type="scientific">Silvibacterium bohemicum</name>
    <dbReference type="NCBI Taxonomy" id="1577686"/>
    <lineage>
        <taxon>Bacteria</taxon>
        <taxon>Pseudomonadati</taxon>
        <taxon>Acidobacteriota</taxon>
        <taxon>Terriglobia</taxon>
        <taxon>Terriglobales</taxon>
        <taxon>Acidobacteriaceae</taxon>
        <taxon>Silvibacterium</taxon>
    </lineage>
</organism>
<feature type="modified residue" description="4-aspartylphosphate" evidence="5 7">
    <location>
        <position position="62"/>
    </location>
</feature>
<evidence type="ECO:0000256" key="2">
    <source>
        <dbReference type="ARBA" id="ARBA00022500"/>
    </source>
</evidence>
<comment type="similarity">
    <text evidence="5">Belongs to the CheB family.</text>
</comment>